<name>A0A265N9Y8_9BACI</name>
<keyword evidence="3" id="KW-1185">Reference proteome</keyword>
<feature type="domain" description="Sin" evidence="1">
    <location>
        <begin position="1"/>
        <end position="39"/>
    </location>
</feature>
<evidence type="ECO:0000313" key="2">
    <source>
        <dbReference type="EMBL" id="OZU88813.1"/>
    </source>
</evidence>
<evidence type="ECO:0000259" key="1">
    <source>
        <dbReference type="PROSITE" id="PS51500"/>
    </source>
</evidence>
<dbReference type="AlphaFoldDB" id="A0A265N9Y8"/>
<evidence type="ECO:0000313" key="3">
    <source>
        <dbReference type="Proteomes" id="UP000216498"/>
    </source>
</evidence>
<accession>A0A265N9Y8</accession>
<dbReference type="Proteomes" id="UP000216498">
    <property type="component" value="Unassembled WGS sequence"/>
</dbReference>
<dbReference type="PROSITE" id="PS51500">
    <property type="entry name" value="SIN"/>
    <property type="match status" value="1"/>
</dbReference>
<dbReference type="GO" id="GO:0006355">
    <property type="term" value="P:regulation of DNA-templated transcription"/>
    <property type="evidence" value="ECO:0007669"/>
    <property type="project" value="InterPro"/>
</dbReference>
<dbReference type="Pfam" id="PF08671">
    <property type="entry name" value="SinI"/>
    <property type="match status" value="1"/>
</dbReference>
<gene>
    <name evidence="2" type="ORF">CIL03_11045</name>
</gene>
<dbReference type="RefSeq" id="WP_094885905.1">
    <property type="nucleotide sequence ID" value="NZ_NPMS01000004.1"/>
</dbReference>
<sequence>MGNTIQETALDFEWVELMKEAKALGLTIEEIRLFLTETEDAV</sequence>
<organism evidence="2 3">
    <name type="scientific">Virgibacillus indicus</name>
    <dbReference type="NCBI Taxonomy" id="2024554"/>
    <lineage>
        <taxon>Bacteria</taxon>
        <taxon>Bacillati</taxon>
        <taxon>Bacillota</taxon>
        <taxon>Bacilli</taxon>
        <taxon>Bacillales</taxon>
        <taxon>Bacillaceae</taxon>
        <taxon>Virgibacillus</taxon>
    </lineage>
</organism>
<dbReference type="OrthoDB" id="2973152at2"/>
<comment type="caution">
    <text evidence="2">The sequence shown here is derived from an EMBL/GenBank/DDBJ whole genome shotgun (WGS) entry which is preliminary data.</text>
</comment>
<dbReference type="SUPFAM" id="SSF47406">
    <property type="entry name" value="SinR repressor dimerisation domain-like"/>
    <property type="match status" value="1"/>
</dbReference>
<dbReference type="GO" id="GO:0046983">
    <property type="term" value="F:protein dimerization activity"/>
    <property type="evidence" value="ECO:0007669"/>
    <property type="project" value="InterPro"/>
</dbReference>
<reference evidence="2 3" key="1">
    <citation type="submission" date="2017-08" db="EMBL/GenBank/DDBJ databases">
        <title>Virgibacillus indicus sp. nov. and Virgibacillus profoundi sp. nov, two moderately halophilic bacteria isolated from marine sediment by using the Microfluidic Streak Plate.</title>
        <authorList>
            <person name="Xu B."/>
            <person name="Hu B."/>
            <person name="Wang J."/>
            <person name="Zhu Y."/>
            <person name="Huang L."/>
            <person name="Du W."/>
            <person name="Huang Y."/>
        </authorList>
    </citation>
    <scope>NUCLEOTIDE SEQUENCE [LARGE SCALE GENOMIC DNA]</scope>
    <source>
        <strain evidence="2 3">IO3-P2-C2</strain>
    </source>
</reference>
<dbReference type="EMBL" id="NPMS01000004">
    <property type="protein sequence ID" value="OZU88813.1"/>
    <property type="molecule type" value="Genomic_DNA"/>
</dbReference>
<proteinExistence type="predicted"/>
<dbReference type="InterPro" id="IPR010981">
    <property type="entry name" value="SinR/SinI_dimer_dom"/>
</dbReference>
<dbReference type="InterPro" id="IPR036281">
    <property type="entry name" value="SinR/SinI_dimer_dom_sf"/>
</dbReference>
<protein>
    <recommendedName>
        <fullName evidence="1">Sin domain-containing protein</fullName>
    </recommendedName>
</protein>